<dbReference type="InterPro" id="IPR050194">
    <property type="entry name" value="Glycosyltransferase_grp1"/>
</dbReference>
<name>A0A2S8FCD8_9BACT</name>
<dbReference type="PANTHER" id="PTHR45947">
    <property type="entry name" value="SULFOQUINOVOSYL TRANSFERASE SQD2"/>
    <property type="match status" value="1"/>
</dbReference>
<gene>
    <name evidence="3" type="ORF">C5Y83_27495</name>
</gene>
<dbReference type="GO" id="GO:0016758">
    <property type="term" value="F:hexosyltransferase activity"/>
    <property type="evidence" value="ECO:0007669"/>
    <property type="project" value="TreeGrafter"/>
</dbReference>
<dbReference type="Pfam" id="PF00534">
    <property type="entry name" value="Glycos_transf_1"/>
    <property type="match status" value="1"/>
</dbReference>
<dbReference type="Gene3D" id="3.40.50.2000">
    <property type="entry name" value="Glycogen Phosphorylase B"/>
    <property type="match status" value="2"/>
</dbReference>
<dbReference type="AlphaFoldDB" id="A0A2S8FCD8"/>
<dbReference type="OrthoDB" id="232381at2"/>
<dbReference type="InterPro" id="IPR028098">
    <property type="entry name" value="Glyco_trans_4-like_N"/>
</dbReference>
<evidence type="ECO:0000313" key="3">
    <source>
        <dbReference type="EMBL" id="PQO29790.1"/>
    </source>
</evidence>
<proteinExistence type="predicted"/>
<organism evidence="3 4">
    <name type="scientific">Blastopirellula marina</name>
    <dbReference type="NCBI Taxonomy" id="124"/>
    <lineage>
        <taxon>Bacteria</taxon>
        <taxon>Pseudomonadati</taxon>
        <taxon>Planctomycetota</taxon>
        <taxon>Planctomycetia</taxon>
        <taxon>Pirellulales</taxon>
        <taxon>Pirellulaceae</taxon>
        <taxon>Blastopirellula</taxon>
    </lineage>
</organism>
<dbReference type="EMBL" id="PUHY01000015">
    <property type="protein sequence ID" value="PQO29790.1"/>
    <property type="molecule type" value="Genomic_DNA"/>
</dbReference>
<comment type="caution">
    <text evidence="3">The sequence shown here is derived from an EMBL/GenBank/DDBJ whole genome shotgun (WGS) entry which is preliminary data.</text>
</comment>
<feature type="domain" description="Glycosyl transferase family 1" evidence="1">
    <location>
        <begin position="183"/>
        <end position="351"/>
    </location>
</feature>
<evidence type="ECO:0000259" key="2">
    <source>
        <dbReference type="Pfam" id="PF13579"/>
    </source>
</evidence>
<dbReference type="SUPFAM" id="SSF53756">
    <property type="entry name" value="UDP-Glycosyltransferase/glycogen phosphorylase"/>
    <property type="match status" value="1"/>
</dbReference>
<accession>A0A2S8FCD8</accession>
<dbReference type="PANTHER" id="PTHR45947:SF3">
    <property type="entry name" value="SULFOQUINOVOSYL TRANSFERASE SQD2"/>
    <property type="match status" value="1"/>
</dbReference>
<protein>
    <recommendedName>
        <fullName evidence="5">Glycosyl transferase family 1</fullName>
    </recommendedName>
</protein>
<evidence type="ECO:0000259" key="1">
    <source>
        <dbReference type="Pfam" id="PF00534"/>
    </source>
</evidence>
<evidence type="ECO:0000313" key="4">
    <source>
        <dbReference type="Proteomes" id="UP000238322"/>
    </source>
</evidence>
<dbReference type="Pfam" id="PF13579">
    <property type="entry name" value="Glyco_trans_4_4"/>
    <property type="match status" value="1"/>
</dbReference>
<reference evidence="3 4" key="1">
    <citation type="submission" date="2018-02" db="EMBL/GenBank/DDBJ databases">
        <title>Comparative genomes isolates from brazilian mangrove.</title>
        <authorList>
            <person name="Araujo J.E."/>
            <person name="Taketani R.G."/>
            <person name="Silva M.C.P."/>
            <person name="Loureco M.V."/>
            <person name="Andreote F.D."/>
        </authorList>
    </citation>
    <scope>NUCLEOTIDE SEQUENCE [LARGE SCALE GENOMIC DNA]</scope>
    <source>
        <strain evidence="3 4">Hex-1 MGV</strain>
    </source>
</reference>
<dbReference type="InterPro" id="IPR001296">
    <property type="entry name" value="Glyco_trans_1"/>
</dbReference>
<feature type="domain" description="Glycosyltransferase subfamily 4-like N-terminal" evidence="2">
    <location>
        <begin position="14"/>
        <end position="173"/>
    </location>
</feature>
<evidence type="ECO:0008006" key="5">
    <source>
        <dbReference type="Google" id="ProtNLM"/>
    </source>
</evidence>
<dbReference type="Proteomes" id="UP000238322">
    <property type="component" value="Unassembled WGS sequence"/>
</dbReference>
<sequence length="384" mass="42239">MKILHVIPGLANSSGPSQVVSHLVREACASGHECSLYYATGRNADCEVTIHPDCDVQGFPALGLKKWGYSPEMKRAVLSKVPNCDIVHCHSMWLYPTMIAARTAYRAGVPYIIRPAGSLEPWCVRGLKKQLYLKLIERTILDRASAIHAVSQQEANNVKSFGFRAPAVVVPNGVDIAESGPSRSEARRLLGLPEDRPIVLFLSRIHEKKGLDVLGEAMLDVRKRLPAAMVAVAGPDSHEYAKKIKQLYKDLGIIDATRFLGEVSGELKQAAYRAADVFALPTHSENFGVVVLEALAEGTPVVVSKNAPWAAVEERRAGFWIENTPLALSHALTTILSNPDLHEEMSRNAKDFVIEQFSWASIGRSIEQMYQQIIARSQTLIEIA</sequence>